<dbReference type="CDD" id="cd00130">
    <property type="entry name" value="PAS"/>
    <property type="match status" value="4"/>
</dbReference>
<feature type="domain" description="PAC" evidence="8">
    <location>
        <begin position="790"/>
        <end position="845"/>
    </location>
</feature>
<dbReference type="InterPro" id="IPR000700">
    <property type="entry name" value="PAS-assoc_C"/>
</dbReference>
<dbReference type="PROSITE" id="PS50109">
    <property type="entry name" value="HIS_KIN"/>
    <property type="match status" value="1"/>
</dbReference>
<dbReference type="Pfam" id="PF13426">
    <property type="entry name" value="PAS_9"/>
    <property type="match status" value="1"/>
</dbReference>
<dbReference type="SUPFAM" id="SSF47384">
    <property type="entry name" value="Homodimeric domain of signal transducing histidine kinase"/>
    <property type="match status" value="1"/>
</dbReference>
<dbReference type="Gene3D" id="1.10.287.130">
    <property type="match status" value="1"/>
</dbReference>
<dbReference type="CDD" id="cd00075">
    <property type="entry name" value="HATPase"/>
    <property type="match status" value="1"/>
</dbReference>
<dbReference type="GO" id="GO:0000155">
    <property type="term" value="F:phosphorelay sensor kinase activity"/>
    <property type="evidence" value="ECO:0007669"/>
    <property type="project" value="InterPro"/>
</dbReference>
<dbReference type="Gene3D" id="3.30.450.40">
    <property type="match status" value="1"/>
</dbReference>
<dbReference type="PRINTS" id="PR00344">
    <property type="entry name" value="BCTRLSENSOR"/>
</dbReference>
<dbReference type="SUPFAM" id="SSF55874">
    <property type="entry name" value="ATPase domain of HSP90 chaperone/DNA topoisomerase II/histidine kinase"/>
    <property type="match status" value="1"/>
</dbReference>
<dbReference type="PANTHER" id="PTHR43304:SF1">
    <property type="entry name" value="PAC DOMAIN-CONTAINING PROTEIN"/>
    <property type="match status" value="1"/>
</dbReference>
<dbReference type="PROSITE" id="PS50113">
    <property type="entry name" value="PAC"/>
    <property type="match status" value="4"/>
</dbReference>
<feature type="domain" description="PAS" evidence="7">
    <location>
        <begin position="846"/>
        <end position="919"/>
    </location>
</feature>
<keyword evidence="3" id="KW-0597">Phosphoprotein</keyword>
<sequence length="1208" mass="136266">METHLELWFDTSVEGVAFLKPVYRESESSMTFHCQRVNKTLAQLLGRTADEFIGQLIDSFIPWIPQAELTRQLVTVLQTGEPQQGQYYYPQGNCWFSVSLTRLADLVVIRFLAVSEHREATGQPQPELRSKRRVMGVNRPRKTRLTRYLSEQQQQRLTLQRLFKRIPCEEAILFQLDQSGQLFDTEVHYRHGVQHEGPAISLPIRYRHHSLLAQGQEVLINQLEEEMPGFPPDVNPYRRGHRSFLGLPLLVDAKLVGILALLDPTPNFFTPDYVRIGQEVASQLASLFLRQAISKQSGNLSENNQLLQAIINTSPTSLCLLRPVWQEKTITDFRAIISNAQSVNITGLDQDTLLTKSLLTLFPHFLTNGVFAKMVTVALTGETQRFQLADNLATGPFWGDFSLVQVAGDVLFSVNDITRLKQVEEELRTANLELEQRVIRRTAEVRQLAALQGAILKYVGVGVAATDTNGIIQLINPALEAMTGYRADELVGQRTTGSLREPVLHQQQLDQLKRDLADEAGEGEDIVARYVAQHNFLRLENTLLTKDGRMIPVLSTVSGLYDEQNVLMGYVDISTDISYLKAIEEALMQASQRSQLATKAAKLGVWEWNLLTHELILDENFYALLSIPQRTALARISDVEPLLHPDDLTFFSDKVQAIIREQQPFEVEFRTISPIDESVRYMKIDGLVLQNESGLSHRMIGVIRDRTAKRLANQALRASEQRYRSLVDHLSDVVFQADSKGLWTYLNPAWEIVTGFSIEESLGRFFLDFIVTEDHSKVRAIFPPIEEGQEESVRQVIRYVYKTGGYRWVEAFAQVSRNQHQEITGVTGTLTDITERKMAEEAILESEQRFREIAENVDEMFWIRDINSPVFLYMNPVFETYSGIPVEQLYENPLIFANVIVEEDRPAIVNAFMSSEPKSTFQFRFHHPDGSIRWLNARVFLINDKNGVPTRRLGVATDVTTAIEKEQILKESLAKERALNALKSQFITTASHEFRTPLAAIISSVELIKFYAAQENRSVANALIDRHVDSISKQVMSLTDLIADTLVLSSLEEGKIPVQLEAADIVDLTDTLLALNFGNREDNRQVALEVIGSPVLVNIDKKLMAHVLTNLVSNAFKFSATNPRLTIRFEKEAVFISVIDQGIGIPRKDLPHLFGKFFRASNADHIKGTGLGLSICLEYITLQNGSIDIASIEGAGTTFTVILPNIGL</sequence>
<evidence type="ECO:0000256" key="1">
    <source>
        <dbReference type="ARBA" id="ARBA00000085"/>
    </source>
</evidence>
<dbReference type="Pfam" id="PF00989">
    <property type="entry name" value="PAS"/>
    <property type="match status" value="1"/>
</dbReference>
<keyword evidence="5" id="KW-0418">Kinase</keyword>
<dbReference type="InterPro" id="IPR000014">
    <property type="entry name" value="PAS"/>
</dbReference>
<dbReference type="Gene3D" id="3.30.565.10">
    <property type="entry name" value="Histidine kinase-like ATPase, C-terminal domain"/>
    <property type="match status" value="1"/>
</dbReference>
<dbReference type="InterPro" id="IPR003661">
    <property type="entry name" value="HisK_dim/P_dom"/>
</dbReference>
<comment type="catalytic activity">
    <reaction evidence="1">
        <text>ATP + protein L-histidine = ADP + protein N-phospho-L-histidine.</text>
        <dbReference type="EC" id="2.7.13.3"/>
    </reaction>
</comment>
<dbReference type="Proteomes" id="UP000219452">
    <property type="component" value="Unassembled WGS sequence"/>
</dbReference>
<protein>
    <recommendedName>
        <fullName evidence="2">histidine kinase</fullName>
        <ecNumber evidence="2">2.7.13.3</ecNumber>
    </recommendedName>
</protein>
<dbReference type="InterPro" id="IPR013767">
    <property type="entry name" value="PAS_fold"/>
</dbReference>
<dbReference type="InterPro" id="IPR036890">
    <property type="entry name" value="HATPase_C_sf"/>
</dbReference>
<feature type="domain" description="PAC" evidence="8">
    <location>
        <begin position="665"/>
        <end position="718"/>
    </location>
</feature>
<evidence type="ECO:0000259" key="8">
    <source>
        <dbReference type="PROSITE" id="PS50113"/>
    </source>
</evidence>
<dbReference type="CDD" id="cd00082">
    <property type="entry name" value="HisKA"/>
    <property type="match status" value="1"/>
</dbReference>
<dbReference type="RefSeq" id="WP_097128016.1">
    <property type="nucleotide sequence ID" value="NZ_OCNH01000003.1"/>
</dbReference>
<name>A0A286GBD6_9BACT</name>
<dbReference type="Gene3D" id="3.30.450.20">
    <property type="entry name" value="PAS domain"/>
    <property type="match status" value="6"/>
</dbReference>
<dbReference type="Pfam" id="PF02518">
    <property type="entry name" value="HATPase_c"/>
    <property type="match status" value="1"/>
</dbReference>
<reference evidence="10" key="1">
    <citation type="submission" date="2017-09" db="EMBL/GenBank/DDBJ databases">
        <authorList>
            <person name="Varghese N."/>
            <person name="Submissions S."/>
        </authorList>
    </citation>
    <scope>NUCLEOTIDE SEQUENCE [LARGE SCALE GENOMIC DNA]</scope>
    <source>
        <strain evidence="10">DSM 29961</strain>
    </source>
</reference>
<dbReference type="InterPro" id="IPR029016">
    <property type="entry name" value="GAF-like_dom_sf"/>
</dbReference>
<evidence type="ECO:0000259" key="7">
    <source>
        <dbReference type="PROSITE" id="PS50112"/>
    </source>
</evidence>
<dbReference type="AlphaFoldDB" id="A0A286GBD6"/>
<dbReference type="Pfam" id="PF00512">
    <property type="entry name" value="HisKA"/>
    <property type="match status" value="1"/>
</dbReference>
<dbReference type="SMART" id="SM00065">
    <property type="entry name" value="GAF"/>
    <property type="match status" value="1"/>
</dbReference>
<dbReference type="InterPro" id="IPR013656">
    <property type="entry name" value="PAS_4"/>
</dbReference>
<evidence type="ECO:0000259" key="6">
    <source>
        <dbReference type="PROSITE" id="PS50109"/>
    </source>
</evidence>
<feature type="domain" description="PAS" evidence="7">
    <location>
        <begin position="455"/>
        <end position="519"/>
    </location>
</feature>
<feature type="domain" description="PAS" evidence="7">
    <location>
        <begin position="719"/>
        <end position="789"/>
    </location>
</feature>
<dbReference type="SMART" id="SM00091">
    <property type="entry name" value="PAS"/>
    <property type="match status" value="6"/>
</dbReference>
<dbReference type="Pfam" id="PF08447">
    <property type="entry name" value="PAS_3"/>
    <property type="match status" value="2"/>
</dbReference>
<dbReference type="InterPro" id="IPR013655">
    <property type="entry name" value="PAS_fold_3"/>
</dbReference>
<dbReference type="InterPro" id="IPR035965">
    <property type="entry name" value="PAS-like_dom_sf"/>
</dbReference>
<dbReference type="SMART" id="SM00086">
    <property type="entry name" value="PAC"/>
    <property type="match status" value="4"/>
</dbReference>
<gene>
    <name evidence="9" type="ORF">SAMN06269250_4197</name>
</gene>
<dbReference type="SUPFAM" id="SSF55781">
    <property type="entry name" value="GAF domain-like"/>
    <property type="match status" value="1"/>
</dbReference>
<accession>A0A286GBD6</accession>
<feature type="domain" description="PAC" evidence="8">
    <location>
        <begin position="537"/>
        <end position="589"/>
    </location>
</feature>
<dbReference type="PROSITE" id="PS50112">
    <property type="entry name" value="PAS"/>
    <property type="match status" value="3"/>
</dbReference>
<evidence type="ECO:0000313" key="9">
    <source>
        <dbReference type="EMBL" id="SOD92820.1"/>
    </source>
</evidence>
<dbReference type="InterPro" id="IPR001610">
    <property type="entry name" value="PAC"/>
</dbReference>
<dbReference type="Pfam" id="PF01590">
    <property type="entry name" value="GAF"/>
    <property type="match status" value="1"/>
</dbReference>
<dbReference type="InterPro" id="IPR005467">
    <property type="entry name" value="His_kinase_dom"/>
</dbReference>
<dbReference type="EMBL" id="OCNH01000003">
    <property type="protein sequence ID" value="SOD92820.1"/>
    <property type="molecule type" value="Genomic_DNA"/>
</dbReference>
<feature type="domain" description="Histidine kinase" evidence="6">
    <location>
        <begin position="989"/>
        <end position="1207"/>
    </location>
</feature>
<organism evidence="9 10">
    <name type="scientific">Spirosoma fluviale</name>
    <dbReference type="NCBI Taxonomy" id="1597977"/>
    <lineage>
        <taxon>Bacteria</taxon>
        <taxon>Pseudomonadati</taxon>
        <taxon>Bacteroidota</taxon>
        <taxon>Cytophagia</taxon>
        <taxon>Cytophagales</taxon>
        <taxon>Cytophagaceae</taxon>
        <taxon>Spirosoma</taxon>
    </lineage>
</organism>
<dbReference type="PANTHER" id="PTHR43304">
    <property type="entry name" value="PHYTOCHROME-LIKE PROTEIN CPH1"/>
    <property type="match status" value="1"/>
</dbReference>
<dbReference type="GO" id="GO:0006355">
    <property type="term" value="P:regulation of DNA-templated transcription"/>
    <property type="evidence" value="ECO:0007669"/>
    <property type="project" value="InterPro"/>
</dbReference>
<evidence type="ECO:0000256" key="4">
    <source>
        <dbReference type="ARBA" id="ARBA00022679"/>
    </source>
</evidence>
<dbReference type="EC" id="2.7.13.3" evidence="2"/>
<dbReference type="InterPro" id="IPR036097">
    <property type="entry name" value="HisK_dim/P_sf"/>
</dbReference>
<evidence type="ECO:0000313" key="10">
    <source>
        <dbReference type="Proteomes" id="UP000219452"/>
    </source>
</evidence>
<dbReference type="InterPro" id="IPR004358">
    <property type="entry name" value="Sig_transdc_His_kin-like_C"/>
</dbReference>
<keyword evidence="4" id="KW-0808">Transferase</keyword>
<dbReference type="InterPro" id="IPR003594">
    <property type="entry name" value="HATPase_dom"/>
</dbReference>
<proteinExistence type="predicted"/>
<dbReference type="InterPro" id="IPR052162">
    <property type="entry name" value="Sensor_kinase/Photoreceptor"/>
</dbReference>
<feature type="domain" description="PAC" evidence="8">
    <location>
        <begin position="919"/>
        <end position="971"/>
    </location>
</feature>
<dbReference type="NCBIfam" id="TIGR00229">
    <property type="entry name" value="sensory_box"/>
    <property type="match status" value="3"/>
</dbReference>
<evidence type="ECO:0000256" key="3">
    <source>
        <dbReference type="ARBA" id="ARBA00022553"/>
    </source>
</evidence>
<evidence type="ECO:0000256" key="2">
    <source>
        <dbReference type="ARBA" id="ARBA00012438"/>
    </source>
</evidence>
<evidence type="ECO:0000256" key="5">
    <source>
        <dbReference type="ARBA" id="ARBA00022777"/>
    </source>
</evidence>
<dbReference type="SMART" id="SM00387">
    <property type="entry name" value="HATPase_c"/>
    <property type="match status" value="1"/>
</dbReference>
<dbReference type="InterPro" id="IPR003018">
    <property type="entry name" value="GAF"/>
</dbReference>
<keyword evidence="10" id="KW-1185">Reference proteome</keyword>
<dbReference type="Pfam" id="PF08448">
    <property type="entry name" value="PAS_4"/>
    <property type="match status" value="1"/>
</dbReference>
<dbReference type="SMART" id="SM00388">
    <property type="entry name" value="HisKA"/>
    <property type="match status" value="1"/>
</dbReference>
<dbReference type="SUPFAM" id="SSF55785">
    <property type="entry name" value="PYP-like sensor domain (PAS domain)"/>
    <property type="match status" value="6"/>
</dbReference>
<dbReference type="OrthoDB" id="9124519at2"/>